<feature type="transmembrane region" description="Helical" evidence="1">
    <location>
        <begin position="9"/>
        <end position="29"/>
    </location>
</feature>
<evidence type="ECO:0000313" key="3">
    <source>
        <dbReference type="Proteomes" id="UP000050833"/>
    </source>
</evidence>
<dbReference type="RefSeq" id="WP_055942807.1">
    <property type="nucleotide sequence ID" value="NZ_JAQDCV010000004.1"/>
</dbReference>
<protein>
    <recommendedName>
        <fullName evidence="4">DUF2798 domain-containing protein</fullName>
    </recommendedName>
</protein>
<keyword evidence="1" id="KW-0472">Membrane</keyword>
<name>A0AAW3JY50_9FIRM</name>
<feature type="transmembrane region" description="Helical" evidence="1">
    <location>
        <begin position="83"/>
        <end position="109"/>
    </location>
</feature>
<proteinExistence type="predicted"/>
<sequence>MQRTKLQNFIFTAIMAFIMVYGMVCYNIAIDKGGMSNEIFLIAFHEMPIMWPVAVILEMFVFERLAIKLAFRFVTPGKESEFMVTVAISSMIVALMCPTMSLIATVLFAHPGSEVVAVWLQKYVLNFPMAFFWQTFIAGPLVRNVFKIFESDKNVNREEQAA</sequence>
<dbReference type="AlphaFoldDB" id="A0AAW3JY50"/>
<reference evidence="2 3" key="1">
    <citation type="submission" date="2015-10" db="EMBL/GenBank/DDBJ databases">
        <title>Butyribacter intestini gen. nov., sp. nov., a butyric acid-producing bacterium of the family Lachnospiraceae isolated from the human faeces.</title>
        <authorList>
            <person name="Zou Y."/>
            <person name="Xue W."/>
            <person name="Luo G."/>
            <person name="Lv M."/>
        </authorList>
    </citation>
    <scope>NUCLEOTIDE SEQUENCE [LARGE SCALE GENOMIC DNA]</scope>
    <source>
        <strain evidence="2 3">TF01-11</strain>
    </source>
</reference>
<keyword evidence="3" id="KW-1185">Reference proteome</keyword>
<accession>A0AAW3JY50</accession>
<organism evidence="2 3">
    <name type="scientific">Butyribacter intestini</name>
    <dbReference type="NCBI Taxonomy" id="1703332"/>
    <lineage>
        <taxon>Bacteria</taxon>
        <taxon>Bacillati</taxon>
        <taxon>Bacillota</taxon>
        <taxon>Clostridia</taxon>
        <taxon>Lachnospirales</taxon>
        <taxon>Lachnospiraceae</taxon>
        <taxon>Butyribacter</taxon>
    </lineage>
</organism>
<evidence type="ECO:0008006" key="4">
    <source>
        <dbReference type="Google" id="ProtNLM"/>
    </source>
</evidence>
<keyword evidence="1" id="KW-0812">Transmembrane</keyword>
<dbReference type="InterPro" id="IPR021529">
    <property type="entry name" value="DUF2798"/>
</dbReference>
<evidence type="ECO:0000313" key="2">
    <source>
        <dbReference type="EMBL" id="KQC86819.1"/>
    </source>
</evidence>
<dbReference type="Pfam" id="PF11391">
    <property type="entry name" value="DUF2798"/>
    <property type="match status" value="2"/>
</dbReference>
<keyword evidence="1" id="KW-1133">Transmembrane helix</keyword>
<dbReference type="EMBL" id="LLKB01000001">
    <property type="protein sequence ID" value="KQC86819.1"/>
    <property type="molecule type" value="Genomic_DNA"/>
</dbReference>
<gene>
    <name evidence="2" type="ORF">APZ18_06575</name>
</gene>
<feature type="transmembrane region" description="Helical" evidence="1">
    <location>
        <begin position="49"/>
        <end position="71"/>
    </location>
</feature>
<feature type="transmembrane region" description="Helical" evidence="1">
    <location>
        <begin position="129"/>
        <end position="146"/>
    </location>
</feature>
<dbReference type="Proteomes" id="UP000050833">
    <property type="component" value="Unassembled WGS sequence"/>
</dbReference>
<evidence type="ECO:0000256" key="1">
    <source>
        <dbReference type="SAM" id="Phobius"/>
    </source>
</evidence>
<comment type="caution">
    <text evidence="2">The sequence shown here is derived from an EMBL/GenBank/DDBJ whole genome shotgun (WGS) entry which is preliminary data.</text>
</comment>